<keyword evidence="2" id="KW-0328">Glycosyltransferase</keyword>
<dbReference type="RefSeq" id="WP_118009155.1">
    <property type="nucleotide sequence ID" value="NZ_DAWDTH010000007.1"/>
</dbReference>
<dbReference type="PANTHER" id="PTHR43398">
    <property type="entry name" value="DOLICHOL-PHOSPHATE MANNOSYLTRANSFERASE SUBUNIT 1"/>
    <property type="match status" value="1"/>
</dbReference>
<dbReference type="PANTHER" id="PTHR43398:SF1">
    <property type="entry name" value="DOLICHOL-PHOSPHATE MANNOSYLTRANSFERASE SUBUNIT 1"/>
    <property type="match status" value="1"/>
</dbReference>
<evidence type="ECO:0000313" key="5">
    <source>
        <dbReference type="EMBL" id="RHD07963.1"/>
    </source>
</evidence>
<evidence type="ECO:0000256" key="2">
    <source>
        <dbReference type="ARBA" id="ARBA00022676"/>
    </source>
</evidence>
<evidence type="ECO:0000256" key="1">
    <source>
        <dbReference type="ARBA" id="ARBA00006739"/>
    </source>
</evidence>
<dbReference type="Gene3D" id="3.90.550.10">
    <property type="entry name" value="Spore Coat Polysaccharide Biosynthesis Protein SpsA, Chain A"/>
    <property type="match status" value="1"/>
</dbReference>
<evidence type="ECO:0000259" key="4">
    <source>
        <dbReference type="Pfam" id="PF00535"/>
    </source>
</evidence>
<evidence type="ECO:0000313" key="6">
    <source>
        <dbReference type="Proteomes" id="UP000284794"/>
    </source>
</evidence>
<dbReference type="SUPFAM" id="SSF53448">
    <property type="entry name" value="Nucleotide-diphospho-sugar transferases"/>
    <property type="match status" value="1"/>
</dbReference>
<protein>
    <submittedName>
        <fullName evidence="5">Polyprenol monophosphomannose synthase</fullName>
    </submittedName>
</protein>
<dbReference type="InterPro" id="IPR029044">
    <property type="entry name" value="Nucleotide-diphossugar_trans"/>
</dbReference>
<dbReference type="AlphaFoldDB" id="A0A414DBS1"/>
<accession>A0A414DBS1</accession>
<name>A0A414DBS1_9FIRM</name>
<dbReference type="GO" id="GO:0016020">
    <property type="term" value="C:membrane"/>
    <property type="evidence" value="ECO:0007669"/>
    <property type="project" value="GOC"/>
</dbReference>
<dbReference type="CDD" id="cd06442">
    <property type="entry name" value="DPM1_like"/>
    <property type="match status" value="1"/>
</dbReference>
<dbReference type="EMBL" id="QSIS01000010">
    <property type="protein sequence ID" value="RHD07963.1"/>
    <property type="molecule type" value="Genomic_DNA"/>
</dbReference>
<dbReference type="GO" id="GO:0006488">
    <property type="term" value="P:dolichol-linked oligosaccharide biosynthetic process"/>
    <property type="evidence" value="ECO:0007669"/>
    <property type="project" value="TreeGrafter"/>
</dbReference>
<dbReference type="GO" id="GO:0035269">
    <property type="term" value="P:protein O-linked glycosylation via mannose"/>
    <property type="evidence" value="ECO:0007669"/>
    <property type="project" value="TreeGrafter"/>
</dbReference>
<proteinExistence type="inferred from homology"/>
<evidence type="ECO:0000256" key="3">
    <source>
        <dbReference type="ARBA" id="ARBA00022679"/>
    </source>
</evidence>
<dbReference type="GO" id="GO:0004582">
    <property type="term" value="F:dolichyl-phosphate beta-D-mannosyltransferase activity"/>
    <property type="evidence" value="ECO:0007669"/>
    <property type="project" value="InterPro"/>
</dbReference>
<dbReference type="InterPro" id="IPR001173">
    <property type="entry name" value="Glyco_trans_2-like"/>
</dbReference>
<dbReference type="InterPro" id="IPR039528">
    <property type="entry name" value="DPM1-like"/>
</dbReference>
<comment type="similarity">
    <text evidence="1">Belongs to the glycosyltransferase 2 family.</text>
</comment>
<comment type="caution">
    <text evidence="5">The sequence shown here is derived from an EMBL/GenBank/DDBJ whole genome shotgun (WGS) entry which is preliminary data.</text>
</comment>
<feature type="domain" description="Glycosyltransferase 2-like" evidence="4">
    <location>
        <begin position="3"/>
        <end position="167"/>
    </location>
</feature>
<dbReference type="GO" id="GO:0006506">
    <property type="term" value="P:GPI anchor biosynthetic process"/>
    <property type="evidence" value="ECO:0007669"/>
    <property type="project" value="TreeGrafter"/>
</dbReference>
<dbReference type="Proteomes" id="UP000284794">
    <property type="component" value="Unassembled WGS sequence"/>
</dbReference>
<gene>
    <name evidence="5" type="ORF">DW811_08510</name>
</gene>
<organism evidence="5 6">
    <name type="scientific">Lachnospira eligens</name>
    <dbReference type="NCBI Taxonomy" id="39485"/>
    <lineage>
        <taxon>Bacteria</taxon>
        <taxon>Bacillati</taxon>
        <taxon>Bacillota</taxon>
        <taxon>Clostridia</taxon>
        <taxon>Lachnospirales</taxon>
        <taxon>Lachnospiraceae</taxon>
        <taxon>Lachnospira</taxon>
    </lineage>
</organism>
<reference evidence="5 6" key="1">
    <citation type="submission" date="2018-08" db="EMBL/GenBank/DDBJ databases">
        <title>A genome reference for cultivated species of the human gut microbiota.</title>
        <authorList>
            <person name="Zou Y."/>
            <person name="Xue W."/>
            <person name="Luo G."/>
        </authorList>
    </citation>
    <scope>NUCLEOTIDE SEQUENCE [LARGE SCALE GENOMIC DNA]</scope>
    <source>
        <strain evidence="5 6">AM32-2AC</strain>
    </source>
</reference>
<sequence length="248" mass="28235">MLSVVIPTFNESKNIRNLVAQIDVALKGVDYEIVFVDDSKDNTPDVIMEVAKEYPQVRMEHRKNGTGLATAVLDGFKLAKGEYMACMDADLQHPPIVLKYMYKAMVSGADFCIPSRLIPGGDDGGLNWYRKFVSGTARKIGQVMLPCLRKISDPTSGLFMFRREVIENADLQPIGWKIMVEVLAMGTYSKVVEIPYKFQQRTEGESKLSGKVTLEYLKQLKNLRKRYNKSNRYEVEIWSTERMMKGDK</sequence>
<keyword evidence="3" id="KW-0808">Transferase</keyword>
<dbReference type="Pfam" id="PF00535">
    <property type="entry name" value="Glycos_transf_2"/>
    <property type="match status" value="1"/>
</dbReference>